<sequence>MSYYSRPYTLTSGATITLEPWSYKTFGACYADLRAVLKAFRERASDSPSQEEDLQLLLDRVLLAAVPRAEDRDQVLGPDLADLLGAIFDLNRVDEVAAKPLSLYQRLLQAELSTLETPPPPSTGSS</sequence>
<reference evidence="2" key="1">
    <citation type="journal article" date="2019" name="Int. J. Syst. Evol. Microbiol.">
        <title>The Global Catalogue of Microorganisms (GCM) 10K type strain sequencing project: providing services to taxonomists for standard genome sequencing and annotation.</title>
        <authorList>
            <consortium name="The Broad Institute Genomics Platform"/>
            <consortium name="The Broad Institute Genome Sequencing Center for Infectious Disease"/>
            <person name="Wu L."/>
            <person name="Ma J."/>
        </authorList>
    </citation>
    <scope>NUCLEOTIDE SEQUENCE [LARGE SCALE GENOMIC DNA]</scope>
    <source>
        <strain evidence="2">CCUG 63830</strain>
    </source>
</reference>
<comment type="caution">
    <text evidence="1">The sequence shown here is derived from an EMBL/GenBank/DDBJ whole genome shotgun (WGS) entry which is preliminary data.</text>
</comment>
<keyword evidence="2" id="KW-1185">Reference proteome</keyword>
<evidence type="ECO:0000313" key="1">
    <source>
        <dbReference type="EMBL" id="MFC6663134.1"/>
    </source>
</evidence>
<organism evidence="1 2">
    <name type="scientific">Deinococcus multiflagellatus</name>
    <dbReference type="NCBI Taxonomy" id="1656887"/>
    <lineage>
        <taxon>Bacteria</taxon>
        <taxon>Thermotogati</taxon>
        <taxon>Deinococcota</taxon>
        <taxon>Deinococci</taxon>
        <taxon>Deinococcales</taxon>
        <taxon>Deinococcaceae</taxon>
        <taxon>Deinococcus</taxon>
    </lineage>
</organism>
<dbReference type="Proteomes" id="UP001596317">
    <property type="component" value="Unassembled WGS sequence"/>
</dbReference>
<name>A0ABW1ZRL7_9DEIO</name>
<dbReference type="EMBL" id="JBHSWB010000002">
    <property type="protein sequence ID" value="MFC6663134.1"/>
    <property type="molecule type" value="Genomic_DNA"/>
</dbReference>
<dbReference type="RefSeq" id="WP_224611950.1">
    <property type="nucleotide sequence ID" value="NZ_JAIQXV010000022.1"/>
</dbReference>
<proteinExistence type="predicted"/>
<protein>
    <submittedName>
        <fullName evidence="1">Uncharacterized protein</fullName>
    </submittedName>
</protein>
<accession>A0ABW1ZRL7</accession>
<gene>
    <name evidence="1" type="ORF">ACFP90_24115</name>
</gene>
<evidence type="ECO:0000313" key="2">
    <source>
        <dbReference type="Proteomes" id="UP001596317"/>
    </source>
</evidence>